<sequence length="113" mass="12381">MRFEHFIGVDRFAASGCLAYSLLLNDNLTAAQLSHVDEVDRSEPPPRANSTAEVTENCQGWTIRVLVRLAAEGIVEESAVQEFEGGDGSYFYWVMPSPVAKGWTCGSVVLDQV</sequence>
<organism evidence="1 2">
    <name type="scientific">Rhypophila decipiens</name>
    <dbReference type="NCBI Taxonomy" id="261697"/>
    <lineage>
        <taxon>Eukaryota</taxon>
        <taxon>Fungi</taxon>
        <taxon>Dikarya</taxon>
        <taxon>Ascomycota</taxon>
        <taxon>Pezizomycotina</taxon>
        <taxon>Sordariomycetes</taxon>
        <taxon>Sordariomycetidae</taxon>
        <taxon>Sordariales</taxon>
        <taxon>Naviculisporaceae</taxon>
        <taxon>Rhypophila</taxon>
    </lineage>
</organism>
<gene>
    <name evidence="1" type="ORF">QBC37DRAFT_191837</name>
</gene>
<dbReference type="Proteomes" id="UP001301769">
    <property type="component" value="Unassembled WGS sequence"/>
</dbReference>
<dbReference type="AlphaFoldDB" id="A0AAN7B912"/>
<evidence type="ECO:0000313" key="2">
    <source>
        <dbReference type="Proteomes" id="UP001301769"/>
    </source>
</evidence>
<protein>
    <submittedName>
        <fullName evidence="1">Uncharacterized protein</fullName>
    </submittedName>
</protein>
<comment type="caution">
    <text evidence="1">The sequence shown here is derived from an EMBL/GenBank/DDBJ whole genome shotgun (WGS) entry which is preliminary data.</text>
</comment>
<evidence type="ECO:0000313" key="1">
    <source>
        <dbReference type="EMBL" id="KAK4212515.1"/>
    </source>
</evidence>
<dbReference type="EMBL" id="MU858125">
    <property type="protein sequence ID" value="KAK4212515.1"/>
    <property type="molecule type" value="Genomic_DNA"/>
</dbReference>
<proteinExistence type="predicted"/>
<keyword evidence="2" id="KW-1185">Reference proteome</keyword>
<reference evidence="1" key="2">
    <citation type="submission" date="2023-05" db="EMBL/GenBank/DDBJ databases">
        <authorList>
            <consortium name="Lawrence Berkeley National Laboratory"/>
            <person name="Steindorff A."/>
            <person name="Hensen N."/>
            <person name="Bonometti L."/>
            <person name="Westerberg I."/>
            <person name="Brannstrom I.O."/>
            <person name="Guillou S."/>
            <person name="Cros-Aarteil S."/>
            <person name="Calhoun S."/>
            <person name="Haridas S."/>
            <person name="Kuo A."/>
            <person name="Mondo S."/>
            <person name="Pangilinan J."/>
            <person name="Riley R."/>
            <person name="Labutti K."/>
            <person name="Andreopoulos B."/>
            <person name="Lipzen A."/>
            <person name="Chen C."/>
            <person name="Yanf M."/>
            <person name="Daum C."/>
            <person name="Ng V."/>
            <person name="Clum A."/>
            <person name="Ohm R."/>
            <person name="Martin F."/>
            <person name="Silar P."/>
            <person name="Natvig D."/>
            <person name="Lalanne C."/>
            <person name="Gautier V."/>
            <person name="Ament-Velasquez S.L."/>
            <person name="Kruys A."/>
            <person name="Hutchinson M.I."/>
            <person name="Powell A.J."/>
            <person name="Barry K."/>
            <person name="Miller A.N."/>
            <person name="Grigoriev I.V."/>
            <person name="Debuchy R."/>
            <person name="Gladieux P."/>
            <person name="Thoren M.H."/>
            <person name="Johannesson H."/>
        </authorList>
    </citation>
    <scope>NUCLEOTIDE SEQUENCE</scope>
    <source>
        <strain evidence="1">PSN293</strain>
    </source>
</reference>
<reference evidence="1" key="1">
    <citation type="journal article" date="2023" name="Mol. Phylogenet. Evol.">
        <title>Genome-scale phylogeny and comparative genomics of the fungal order Sordariales.</title>
        <authorList>
            <person name="Hensen N."/>
            <person name="Bonometti L."/>
            <person name="Westerberg I."/>
            <person name="Brannstrom I.O."/>
            <person name="Guillou S."/>
            <person name="Cros-Aarteil S."/>
            <person name="Calhoun S."/>
            <person name="Haridas S."/>
            <person name="Kuo A."/>
            <person name="Mondo S."/>
            <person name="Pangilinan J."/>
            <person name="Riley R."/>
            <person name="LaButti K."/>
            <person name="Andreopoulos B."/>
            <person name="Lipzen A."/>
            <person name="Chen C."/>
            <person name="Yan M."/>
            <person name="Daum C."/>
            <person name="Ng V."/>
            <person name="Clum A."/>
            <person name="Steindorff A."/>
            <person name="Ohm R.A."/>
            <person name="Martin F."/>
            <person name="Silar P."/>
            <person name="Natvig D.O."/>
            <person name="Lalanne C."/>
            <person name="Gautier V."/>
            <person name="Ament-Velasquez S.L."/>
            <person name="Kruys A."/>
            <person name="Hutchinson M.I."/>
            <person name="Powell A.J."/>
            <person name="Barry K."/>
            <person name="Miller A.N."/>
            <person name="Grigoriev I.V."/>
            <person name="Debuchy R."/>
            <person name="Gladieux P."/>
            <person name="Hiltunen Thoren M."/>
            <person name="Johannesson H."/>
        </authorList>
    </citation>
    <scope>NUCLEOTIDE SEQUENCE</scope>
    <source>
        <strain evidence="1">PSN293</strain>
    </source>
</reference>
<name>A0AAN7B912_9PEZI</name>
<accession>A0AAN7B912</accession>